<comment type="caution">
    <text evidence="5">The sequence shown here is derived from an EMBL/GenBank/DDBJ whole genome shotgun (WGS) entry which is preliminary data.</text>
</comment>
<feature type="compositionally biased region" description="Low complexity" evidence="1">
    <location>
        <begin position="175"/>
        <end position="188"/>
    </location>
</feature>
<organism evidence="5 6">
    <name type="scientific">Phytophthora kernoviae</name>
    <dbReference type="NCBI Taxonomy" id="325452"/>
    <lineage>
        <taxon>Eukaryota</taxon>
        <taxon>Sar</taxon>
        <taxon>Stramenopiles</taxon>
        <taxon>Oomycota</taxon>
        <taxon>Peronosporomycetes</taxon>
        <taxon>Peronosporales</taxon>
        <taxon>Peronosporaceae</taxon>
        <taxon>Phytophthora</taxon>
    </lineage>
</organism>
<dbReference type="Proteomes" id="UP000785171">
    <property type="component" value="Unassembled WGS sequence"/>
</dbReference>
<proteinExistence type="predicted"/>
<dbReference type="EMBL" id="JPWV03000198">
    <property type="protein sequence ID" value="KAG2521451.1"/>
    <property type="molecule type" value="Genomic_DNA"/>
</dbReference>
<reference evidence="2" key="3">
    <citation type="submission" date="2020-06" db="EMBL/GenBank/DDBJ databases">
        <authorList>
            <person name="Studholme D.J."/>
        </authorList>
    </citation>
    <scope>NUCLEOTIDE SEQUENCE</scope>
    <source>
        <strain evidence="2">NZFS 2646</strain>
        <strain evidence="3">NZFS 3630</strain>
    </source>
</reference>
<evidence type="ECO:0000313" key="7">
    <source>
        <dbReference type="Proteomes" id="UP000285883"/>
    </source>
</evidence>
<evidence type="ECO:0000256" key="1">
    <source>
        <dbReference type="SAM" id="MobiDB-lite"/>
    </source>
</evidence>
<reference evidence="2" key="1">
    <citation type="journal article" date="2015" name="Genom Data">
        <title>Genome sequences of six Phytophthora species associated with forests in New Zealand.</title>
        <authorList>
            <person name="Studholme D.J."/>
            <person name="McDougal R.L."/>
            <person name="Sambles C."/>
            <person name="Hansen E."/>
            <person name="Hardy G."/>
            <person name="Grant M."/>
            <person name="Ganley R.J."/>
            <person name="Williams N.M."/>
        </authorList>
    </citation>
    <scope>NUCLEOTIDE SEQUENCE</scope>
    <source>
        <strain evidence="2">NZFS 2646</strain>
        <strain evidence="3">NZFS 3630</strain>
    </source>
</reference>
<dbReference type="Proteomes" id="UP000285883">
    <property type="component" value="Unassembled WGS sequence"/>
</dbReference>
<accession>A0A3R7HGF1</accession>
<evidence type="ECO:0000313" key="4">
    <source>
        <dbReference type="EMBL" id="RLN21144.1"/>
    </source>
</evidence>
<evidence type="ECO:0000313" key="3">
    <source>
        <dbReference type="EMBL" id="KAG2522641.1"/>
    </source>
</evidence>
<keyword evidence="6" id="KW-1185">Reference proteome</keyword>
<dbReference type="EMBL" id="MAYM02001278">
    <property type="protein sequence ID" value="RLN21144.1"/>
    <property type="molecule type" value="Genomic_DNA"/>
</dbReference>
<feature type="compositionally biased region" description="Basic and acidic residues" evidence="1">
    <location>
        <begin position="33"/>
        <end position="49"/>
    </location>
</feature>
<dbReference type="Proteomes" id="UP000285624">
    <property type="component" value="Unassembled WGS sequence"/>
</dbReference>
<dbReference type="Proteomes" id="UP000792063">
    <property type="component" value="Unassembled WGS sequence"/>
</dbReference>
<dbReference type="EMBL" id="JPWU03000205">
    <property type="protein sequence ID" value="KAG2522641.1"/>
    <property type="molecule type" value="Genomic_DNA"/>
</dbReference>
<sequence length="188" mass="21243">MSVEKARKIAAVRKQVRESNRLNDFFQSNPVEKLIDPTDDPRDQDDRFEWNQANTEDDSDDDAGREQGSDDAFEYWGVVFSKLEADRDLPTNNVATTATIHAHFDPEAEKQRKLKKTTEEIVKQADAPIPRATQHQFPDYNDRDFLQEKVLKGLRGQKVTLVDLHSLSDESDVDPGSADADAASPEAE</sequence>
<feature type="region of interest" description="Disordered" evidence="1">
    <location>
        <begin position="28"/>
        <end position="70"/>
    </location>
</feature>
<evidence type="ECO:0000313" key="2">
    <source>
        <dbReference type="EMBL" id="KAG2521451.1"/>
    </source>
</evidence>
<protein>
    <submittedName>
        <fullName evidence="5">Uncharacterized protein</fullName>
    </submittedName>
</protein>
<reference evidence="6 7" key="2">
    <citation type="submission" date="2018-07" db="EMBL/GenBank/DDBJ databases">
        <title>Genome sequencing of oomycete isolates from Chile give support for New Zealand origin for Phytophthora kernoviae and make available the first Nothophytophthora sp. genome.</title>
        <authorList>
            <person name="Studholme D.J."/>
            <person name="Sanfuentes E."/>
            <person name="Panda P."/>
            <person name="Hill R."/>
            <person name="Sambles C."/>
            <person name="Grant M."/>
            <person name="Williams N.M."/>
            <person name="Mcdougal R.L."/>
        </authorList>
    </citation>
    <scope>NUCLEOTIDE SEQUENCE [LARGE SCALE GENOMIC DNA]</scope>
    <source>
        <strain evidence="4">Chile2</strain>
        <strain evidence="5">Chile4</strain>
    </source>
</reference>
<dbReference type="EMBL" id="MBDN02000232">
    <property type="protein sequence ID" value="RLN77685.1"/>
    <property type="molecule type" value="Genomic_DNA"/>
</dbReference>
<gene>
    <name evidence="4" type="ORF">BBI17_006568</name>
    <name evidence="5" type="ORF">BBO99_00006559</name>
    <name evidence="2" type="ORF">JM16_006180</name>
    <name evidence="3" type="ORF">JM18_005966</name>
</gene>
<feature type="region of interest" description="Disordered" evidence="1">
    <location>
        <begin position="165"/>
        <end position="188"/>
    </location>
</feature>
<evidence type="ECO:0000313" key="6">
    <source>
        <dbReference type="Proteomes" id="UP000285624"/>
    </source>
</evidence>
<dbReference type="AlphaFoldDB" id="A0A3R7HGF1"/>
<name>A0A3R7HGF1_9STRA</name>
<evidence type="ECO:0000313" key="5">
    <source>
        <dbReference type="EMBL" id="RLN77685.1"/>
    </source>
</evidence>